<gene>
    <name evidence="2" type="ORF">N658DRAFT_522093</name>
</gene>
<reference evidence="2" key="1">
    <citation type="journal article" date="2023" name="Mol. Phylogenet. Evol.">
        <title>Genome-scale phylogeny and comparative genomics of the fungal order Sordariales.</title>
        <authorList>
            <person name="Hensen N."/>
            <person name="Bonometti L."/>
            <person name="Westerberg I."/>
            <person name="Brannstrom I.O."/>
            <person name="Guillou S."/>
            <person name="Cros-Aarteil S."/>
            <person name="Calhoun S."/>
            <person name="Haridas S."/>
            <person name="Kuo A."/>
            <person name="Mondo S."/>
            <person name="Pangilinan J."/>
            <person name="Riley R."/>
            <person name="LaButti K."/>
            <person name="Andreopoulos B."/>
            <person name="Lipzen A."/>
            <person name="Chen C."/>
            <person name="Yan M."/>
            <person name="Daum C."/>
            <person name="Ng V."/>
            <person name="Clum A."/>
            <person name="Steindorff A."/>
            <person name="Ohm R.A."/>
            <person name="Martin F."/>
            <person name="Silar P."/>
            <person name="Natvig D.O."/>
            <person name="Lalanne C."/>
            <person name="Gautier V."/>
            <person name="Ament-Velasquez S.L."/>
            <person name="Kruys A."/>
            <person name="Hutchinson M.I."/>
            <person name="Powell A.J."/>
            <person name="Barry K."/>
            <person name="Miller A.N."/>
            <person name="Grigoriev I.V."/>
            <person name="Debuchy R."/>
            <person name="Gladieux P."/>
            <person name="Hiltunen Thoren M."/>
            <person name="Johannesson H."/>
        </authorList>
    </citation>
    <scope>NUCLEOTIDE SEQUENCE</scope>
    <source>
        <strain evidence="2">CBS 757.83</strain>
    </source>
</reference>
<name>A0AAN6Q4F0_9PEZI</name>
<organism evidence="2 3">
    <name type="scientific">Parathielavia hyrcaniae</name>
    <dbReference type="NCBI Taxonomy" id="113614"/>
    <lineage>
        <taxon>Eukaryota</taxon>
        <taxon>Fungi</taxon>
        <taxon>Dikarya</taxon>
        <taxon>Ascomycota</taxon>
        <taxon>Pezizomycotina</taxon>
        <taxon>Sordariomycetes</taxon>
        <taxon>Sordariomycetidae</taxon>
        <taxon>Sordariales</taxon>
        <taxon>Chaetomiaceae</taxon>
        <taxon>Parathielavia</taxon>
    </lineage>
</organism>
<keyword evidence="3" id="KW-1185">Reference proteome</keyword>
<evidence type="ECO:0000256" key="1">
    <source>
        <dbReference type="SAM" id="MobiDB-lite"/>
    </source>
</evidence>
<feature type="compositionally biased region" description="Gly residues" evidence="1">
    <location>
        <begin position="69"/>
        <end position="104"/>
    </location>
</feature>
<dbReference type="AlphaFoldDB" id="A0AAN6Q4F0"/>
<reference evidence="2" key="2">
    <citation type="submission" date="2023-05" db="EMBL/GenBank/DDBJ databases">
        <authorList>
            <consortium name="Lawrence Berkeley National Laboratory"/>
            <person name="Steindorff A."/>
            <person name="Hensen N."/>
            <person name="Bonometti L."/>
            <person name="Westerberg I."/>
            <person name="Brannstrom I.O."/>
            <person name="Guillou S."/>
            <person name="Cros-Aarteil S."/>
            <person name="Calhoun S."/>
            <person name="Haridas S."/>
            <person name="Kuo A."/>
            <person name="Mondo S."/>
            <person name="Pangilinan J."/>
            <person name="Riley R."/>
            <person name="Labutti K."/>
            <person name="Andreopoulos B."/>
            <person name="Lipzen A."/>
            <person name="Chen C."/>
            <person name="Yanf M."/>
            <person name="Daum C."/>
            <person name="Ng V."/>
            <person name="Clum A."/>
            <person name="Ohm R."/>
            <person name="Martin F."/>
            <person name="Silar P."/>
            <person name="Natvig D."/>
            <person name="Lalanne C."/>
            <person name="Gautier V."/>
            <person name="Ament-Velasquez S.L."/>
            <person name="Kruys A."/>
            <person name="Hutchinson M.I."/>
            <person name="Powell A.J."/>
            <person name="Barry K."/>
            <person name="Miller A.N."/>
            <person name="Grigoriev I.V."/>
            <person name="Debuchy R."/>
            <person name="Gladieux P."/>
            <person name="Thoren M.H."/>
            <person name="Johannesson H."/>
        </authorList>
    </citation>
    <scope>NUCLEOTIDE SEQUENCE</scope>
    <source>
        <strain evidence="2">CBS 757.83</strain>
    </source>
</reference>
<dbReference type="EMBL" id="MU863628">
    <property type="protein sequence ID" value="KAK4103389.1"/>
    <property type="molecule type" value="Genomic_DNA"/>
</dbReference>
<protein>
    <submittedName>
        <fullName evidence="2">Uncharacterized protein</fullName>
    </submittedName>
</protein>
<feature type="region of interest" description="Disordered" evidence="1">
    <location>
        <begin position="53"/>
        <end position="114"/>
    </location>
</feature>
<sequence length="136" mass="12561">MSTSVTCPSAAFGCYYAIDMGGLFCMSADYDVVTQGGLCGNLVAGTVYACGQQQQAGGGGTTTSSSSGSGTGAGTGTGAGSGVSGTGSDSGSGSGSGSGGGGGDSTSPNQGSRMMGSECGLMSGVVAVLATAFLLL</sequence>
<accession>A0AAN6Q4F0</accession>
<evidence type="ECO:0000313" key="2">
    <source>
        <dbReference type="EMBL" id="KAK4103389.1"/>
    </source>
</evidence>
<proteinExistence type="predicted"/>
<dbReference type="Proteomes" id="UP001305647">
    <property type="component" value="Unassembled WGS sequence"/>
</dbReference>
<evidence type="ECO:0000313" key="3">
    <source>
        <dbReference type="Proteomes" id="UP001305647"/>
    </source>
</evidence>
<comment type="caution">
    <text evidence="2">The sequence shown here is derived from an EMBL/GenBank/DDBJ whole genome shotgun (WGS) entry which is preliminary data.</text>
</comment>